<organism evidence="2 3">
    <name type="scientific">Phyllobacterium phragmitis</name>
    <dbReference type="NCBI Taxonomy" id="2670329"/>
    <lineage>
        <taxon>Bacteria</taxon>
        <taxon>Pseudomonadati</taxon>
        <taxon>Pseudomonadota</taxon>
        <taxon>Alphaproteobacteria</taxon>
        <taxon>Hyphomicrobiales</taxon>
        <taxon>Phyllobacteriaceae</taxon>
        <taxon>Phyllobacterium</taxon>
    </lineage>
</organism>
<dbReference type="Proteomes" id="UP000239434">
    <property type="component" value="Unassembled WGS sequence"/>
</dbReference>
<keyword evidence="3" id="KW-1185">Reference proteome</keyword>
<feature type="region of interest" description="Disordered" evidence="1">
    <location>
        <begin position="1"/>
        <end position="22"/>
    </location>
</feature>
<sequence>MNIQHTPQQFSPAAQRAHQSVEAGRAFATSYRNAAFARADNPRGPDEKPHRRAIEMATVMQDIAASRGAATFRDMISAGFTTAEIIEFGGQAQNLAAEWKSESRSGAFDCIEEMAIKVRQPLPNRPPMTENYMTSPGFFLAWGKYCAGRAALLLDPWAAQRERCLCLLQEFLNTLPLLPAERARLVQAADSTLPKIQVRNSRAVL</sequence>
<gene>
    <name evidence="2" type="ORF">C5748_16275</name>
</gene>
<dbReference type="EMBL" id="PVBR01000012">
    <property type="protein sequence ID" value="PRD42349.1"/>
    <property type="molecule type" value="Genomic_DNA"/>
</dbReference>
<protein>
    <submittedName>
        <fullName evidence="2">Uncharacterized protein</fullName>
    </submittedName>
</protein>
<evidence type="ECO:0000313" key="2">
    <source>
        <dbReference type="EMBL" id="PRD42349.1"/>
    </source>
</evidence>
<comment type="caution">
    <text evidence="2">The sequence shown here is derived from an EMBL/GenBank/DDBJ whole genome shotgun (WGS) entry which is preliminary data.</text>
</comment>
<dbReference type="AlphaFoldDB" id="A0A2S9IP92"/>
<evidence type="ECO:0000313" key="3">
    <source>
        <dbReference type="Proteomes" id="UP000239434"/>
    </source>
</evidence>
<proteinExistence type="predicted"/>
<accession>A0A2S9IP92</accession>
<dbReference type="RefSeq" id="WP_105742988.1">
    <property type="nucleotide sequence ID" value="NZ_PVBR01000012.1"/>
</dbReference>
<name>A0A2S9IP92_9HYPH</name>
<feature type="compositionally biased region" description="Polar residues" evidence="1">
    <location>
        <begin position="1"/>
        <end position="12"/>
    </location>
</feature>
<reference evidence="2 3" key="1">
    <citation type="submission" date="2018-02" db="EMBL/GenBank/DDBJ databases">
        <title>The draft genome of Phyllobacterium sp. 1N-3.</title>
        <authorList>
            <person name="Liu L."/>
            <person name="Li L."/>
            <person name="Zhang X."/>
            <person name="Wang T."/>
            <person name="Liang L."/>
        </authorList>
    </citation>
    <scope>NUCLEOTIDE SEQUENCE [LARGE SCALE GENOMIC DNA]</scope>
    <source>
        <strain evidence="2 3">1N-3</strain>
    </source>
</reference>
<evidence type="ECO:0000256" key="1">
    <source>
        <dbReference type="SAM" id="MobiDB-lite"/>
    </source>
</evidence>